<organism evidence="13 14">
    <name type="scientific">Lacticaseibacillus parahuelsenbergensis</name>
    <dbReference type="NCBI Taxonomy" id="3068305"/>
    <lineage>
        <taxon>Bacteria</taxon>
        <taxon>Bacillati</taxon>
        <taxon>Bacillota</taxon>
        <taxon>Bacilli</taxon>
        <taxon>Lactobacillales</taxon>
        <taxon>Lactobacillaceae</taxon>
        <taxon>Lacticaseibacillus</taxon>
    </lineage>
</organism>
<evidence type="ECO:0000313" key="14">
    <source>
        <dbReference type="Proteomes" id="UP001233112"/>
    </source>
</evidence>
<feature type="binding site" evidence="11">
    <location>
        <begin position="437"/>
        <end position="440"/>
    </location>
    <ligand>
        <name>substrate</name>
    </ligand>
</feature>
<keyword evidence="4 11" id="KW-0378">Hydrolase</keyword>
<feature type="binding site" evidence="10">
    <location>
        <begin position="11"/>
        <end position="12"/>
    </location>
    <ligand>
        <name>substrate</name>
    </ligand>
</feature>
<name>A0ABY9L4Z3_9LACO</name>
<evidence type="ECO:0000256" key="8">
    <source>
        <dbReference type="ARBA" id="ARBA00023235"/>
    </source>
</evidence>
<keyword evidence="5 11" id="KW-0460">Magnesium</keyword>
<dbReference type="RefSeq" id="WP_274784541.1">
    <property type="nucleotide sequence ID" value="NZ_CP132482.1"/>
</dbReference>
<dbReference type="NCBIfam" id="NF002035">
    <property type="entry name" value="PRK00865.1-3"/>
    <property type="match status" value="1"/>
</dbReference>
<evidence type="ECO:0000256" key="2">
    <source>
        <dbReference type="ARBA" id="ARBA00022723"/>
    </source>
</evidence>
<dbReference type="InterPro" id="IPR015942">
    <property type="entry name" value="Asp/Glu/hydantoin_racemase"/>
</dbReference>
<keyword evidence="8 10" id="KW-0413">Isomerase</keyword>
<dbReference type="Pfam" id="PF01725">
    <property type="entry name" value="Ham1p_like"/>
    <property type="match status" value="1"/>
</dbReference>
<comment type="subunit">
    <text evidence="11">Homodimer.</text>
</comment>
<keyword evidence="6 10" id="KW-0133">Cell shape</keyword>
<comment type="cofactor">
    <cofactor evidence="11">
        <name>Mg(2+)</name>
        <dbReference type="ChEBI" id="CHEBI:18420"/>
    </cofactor>
    <text evidence="11">Binds 1 Mg(2+) ion per subunit.</text>
</comment>
<dbReference type="PROSITE" id="PS00923">
    <property type="entry name" value="ASP_GLU_RACEMASE_1"/>
    <property type="match status" value="1"/>
</dbReference>
<dbReference type="NCBIfam" id="NF011397">
    <property type="entry name" value="PRK14822.1"/>
    <property type="match status" value="1"/>
</dbReference>
<comment type="catalytic activity">
    <reaction evidence="1 10">
        <text>L-glutamate = D-glutamate</text>
        <dbReference type="Rhea" id="RHEA:12813"/>
        <dbReference type="ChEBI" id="CHEBI:29985"/>
        <dbReference type="ChEBI" id="CHEBI:29986"/>
        <dbReference type="EC" id="5.1.1.3"/>
    </reaction>
</comment>
<dbReference type="InterPro" id="IPR029001">
    <property type="entry name" value="ITPase-like_fam"/>
</dbReference>
<dbReference type="PROSITE" id="PS00924">
    <property type="entry name" value="ASP_GLU_RACEMASE_2"/>
    <property type="match status" value="1"/>
</dbReference>
<feature type="binding site" evidence="10">
    <location>
        <begin position="186"/>
        <end position="187"/>
    </location>
    <ligand>
        <name>substrate</name>
    </ligand>
</feature>
<dbReference type="HAMAP" id="MF_00258">
    <property type="entry name" value="Glu_racemase"/>
    <property type="match status" value="1"/>
</dbReference>
<dbReference type="GO" id="GO:0008881">
    <property type="term" value="F:glutamate racemase activity"/>
    <property type="evidence" value="ECO:0007669"/>
    <property type="project" value="UniProtKB-EC"/>
</dbReference>
<evidence type="ECO:0000256" key="12">
    <source>
        <dbReference type="RuleBase" id="RU003781"/>
    </source>
</evidence>
<dbReference type="SUPFAM" id="SSF53681">
    <property type="entry name" value="Aspartate/glutamate racemase"/>
    <property type="match status" value="2"/>
</dbReference>
<proteinExistence type="inferred from homology"/>
<sequence length="485" mass="52293">MKNKQPIGFIDSGVGGLTVVKEALHQLPAENTVYLGDQARLPYGPRPAEQVQAFTWQMVNFLLTKHIKMLVIACNTATAAALPLIKAKLSIPVIGVIKPGSRAALKATRTGHIGIIATEGTVKSGAYTQALRTKAPDIRLTSLAAPKFVSLVESNEAHSPIAKRVVADTLQPLLHTDIDTLVLGCTHYPILRPIIQNVMGSGVTLIDSGAETVNDVSMLLDYFDLANDSHETPTHDYYTTGAPSMFDELGEAWLELKAPMHAQHVNIESEPTHFVDAADMPTGKTIVVASKNPGKVKEFKAMFEPAGYTVKSLADFPSVPTVDETGTTFEENARQKADQYAKDLQLPVIADDSGLMVDALDGQPGIRSARYAGDGHNDAANNAKLLANLADVPDDARTATFHTTLVLAKPDHPEADLVVHGDLSGQITAIPRGTDGFGYDPFFLVPSLGKTLAELTAEEKNQISHRGNAMRSLEKVWQAWLEEEI</sequence>
<keyword evidence="3 11" id="KW-0547">Nucleotide-binding</keyword>
<dbReference type="Gene3D" id="3.40.50.1860">
    <property type="match status" value="2"/>
</dbReference>
<comment type="similarity">
    <text evidence="10">Belongs to the aspartate/glutamate racemases family.</text>
</comment>
<gene>
    <name evidence="13" type="primary">racE</name>
    <name evidence="10" type="synonym">murI</name>
    <name evidence="13" type="ORF">LACPH_000729</name>
</gene>
<dbReference type="InterPro" id="IPR033134">
    <property type="entry name" value="Asp/Glu_racemase_AS_2"/>
</dbReference>
<evidence type="ECO:0000256" key="7">
    <source>
        <dbReference type="ARBA" id="ARBA00022984"/>
    </source>
</evidence>
<comment type="catalytic activity">
    <reaction evidence="11">
        <text>XTP + H2O = XMP + diphosphate + H(+)</text>
        <dbReference type="Rhea" id="RHEA:28610"/>
        <dbReference type="ChEBI" id="CHEBI:15377"/>
        <dbReference type="ChEBI" id="CHEBI:15378"/>
        <dbReference type="ChEBI" id="CHEBI:33019"/>
        <dbReference type="ChEBI" id="CHEBI:57464"/>
        <dbReference type="ChEBI" id="CHEBI:61314"/>
        <dbReference type="EC" id="3.6.1.66"/>
    </reaction>
</comment>
<dbReference type="EC" id="5.1.1.3" evidence="10"/>
<evidence type="ECO:0000256" key="11">
    <source>
        <dbReference type="HAMAP-Rule" id="MF_01405"/>
    </source>
</evidence>
<feature type="binding site" evidence="11">
    <location>
        <position position="460"/>
    </location>
    <ligand>
        <name>substrate</name>
    </ligand>
</feature>
<evidence type="ECO:0000256" key="4">
    <source>
        <dbReference type="ARBA" id="ARBA00022801"/>
    </source>
</evidence>
<dbReference type="InterPro" id="IPR001920">
    <property type="entry name" value="Asp/Glu_race"/>
</dbReference>
<feature type="binding site" evidence="11">
    <location>
        <begin position="465"/>
        <end position="466"/>
    </location>
    <ligand>
        <name>substrate</name>
    </ligand>
</feature>
<protein>
    <recommendedName>
        <fullName evidence="10 11">Multifunctional fusion protein</fullName>
    </recommendedName>
    <domain>
        <recommendedName>
            <fullName evidence="11">dITP/XTP pyrophosphatase</fullName>
            <ecNumber evidence="11">3.6.1.66</ecNumber>
        </recommendedName>
        <alternativeName>
            <fullName evidence="11">Non-canonical purine NTP pyrophosphatase</fullName>
        </alternativeName>
        <alternativeName>
            <fullName evidence="11">Non-standard purine NTP pyrophosphatase</fullName>
        </alternativeName>
        <alternativeName>
            <fullName evidence="11">Nucleoside-triphosphate diphosphatase</fullName>
        </alternativeName>
        <alternativeName>
            <fullName evidence="11">Nucleoside-triphosphate pyrophosphatase</fullName>
            <shortName evidence="11">NTPase</shortName>
        </alternativeName>
    </domain>
    <domain>
        <recommendedName>
            <fullName evidence="10">Glutamate racemase</fullName>
            <ecNumber evidence="10">5.1.1.3</ecNumber>
        </recommendedName>
    </domain>
</protein>
<dbReference type="InterPro" id="IPR018187">
    <property type="entry name" value="Asp/Glu_racemase_AS_1"/>
</dbReference>
<keyword evidence="2 11" id="KW-0479">Metal-binding</keyword>
<feature type="binding site" evidence="11">
    <location>
        <position position="323"/>
    </location>
    <ligand>
        <name>Mg(2+)</name>
        <dbReference type="ChEBI" id="CHEBI:18420"/>
    </ligand>
</feature>
<evidence type="ECO:0000256" key="1">
    <source>
        <dbReference type="ARBA" id="ARBA00001602"/>
    </source>
</evidence>
<dbReference type="NCBIfam" id="TIGR00042">
    <property type="entry name" value="RdgB/HAM1 family non-canonical purine NTP pyrophosphatase"/>
    <property type="match status" value="1"/>
</dbReference>
<dbReference type="InterPro" id="IPR020922">
    <property type="entry name" value="dITP/XTP_pyrophosphatase"/>
</dbReference>
<dbReference type="CDD" id="cd00515">
    <property type="entry name" value="HAM1"/>
    <property type="match status" value="1"/>
</dbReference>
<feature type="binding site" evidence="10">
    <location>
        <begin position="75"/>
        <end position="76"/>
    </location>
    <ligand>
        <name>substrate</name>
    </ligand>
</feature>
<dbReference type="InterPro" id="IPR002637">
    <property type="entry name" value="RdgB/HAM1"/>
</dbReference>
<accession>A0ABY9L4Z3</accession>
<feature type="active site" description="Proton donor/acceptor" evidence="10">
    <location>
        <position position="185"/>
    </location>
</feature>
<evidence type="ECO:0000256" key="6">
    <source>
        <dbReference type="ARBA" id="ARBA00022960"/>
    </source>
</evidence>
<comment type="catalytic activity">
    <reaction evidence="11">
        <text>dITP + H2O = dIMP + diphosphate + H(+)</text>
        <dbReference type="Rhea" id="RHEA:28342"/>
        <dbReference type="ChEBI" id="CHEBI:15377"/>
        <dbReference type="ChEBI" id="CHEBI:15378"/>
        <dbReference type="ChEBI" id="CHEBI:33019"/>
        <dbReference type="ChEBI" id="CHEBI:61194"/>
        <dbReference type="ChEBI" id="CHEBI:61382"/>
        <dbReference type="EC" id="3.6.1.66"/>
    </reaction>
</comment>
<reference evidence="13 14" key="1">
    <citation type="submission" date="2023-08" db="EMBL/GenBank/DDBJ databases">
        <authorList>
            <person name="Buchebner-Jance M."/>
        </authorList>
    </citation>
    <scope>NUCLEOTIDE SEQUENCE [LARGE SCALE GENOMIC DNA]</scope>
    <source>
        <strain evidence="13 14">NCIMB 15471</strain>
    </source>
</reference>
<comment type="catalytic activity">
    <reaction evidence="11">
        <text>ITP + H2O = IMP + diphosphate + H(+)</text>
        <dbReference type="Rhea" id="RHEA:29399"/>
        <dbReference type="ChEBI" id="CHEBI:15377"/>
        <dbReference type="ChEBI" id="CHEBI:15378"/>
        <dbReference type="ChEBI" id="CHEBI:33019"/>
        <dbReference type="ChEBI" id="CHEBI:58053"/>
        <dbReference type="ChEBI" id="CHEBI:61402"/>
        <dbReference type="EC" id="3.6.1.66"/>
    </reaction>
</comment>
<evidence type="ECO:0000256" key="3">
    <source>
        <dbReference type="ARBA" id="ARBA00022741"/>
    </source>
</evidence>
<dbReference type="PANTHER" id="PTHR21198:SF2">
    <property type="entry name" value="GLUTAMATE RACEMASE"/>
    <property type="match status" value="1"/>
</dbReference>
<dbReference type="InterPro" id="IPR004391">
    <property type="entry name" value="Glu_race"/>
</dbReference>
<feature type="binding site" evidence="10">
    <location>
        <begin position="43"/>
        <end position="44"/>
    </location>
    <ligand>
        <name>substrate</name>
    </ligand>
</feature>
<dbReference type="EMBL" id="CP132482">
    <property type="protein sequence ID" value="WLV78749.1"/>
    <property type="molecule type" value="Genomic_DNA"/>
</dbReference>
<keyword evidence="9 10" id="KW-0961">Cell wall biogenesis/degradation</keyword>
<evidence type="ECO:0000256" key="10">
    <source>
        <dbReference type="HAMAP-Rule" id="MF_00258"/>
    </source>
</evidence>
<dbReference type="PANTHER" id="PTHR21198">
    <property type="entry name" value="GLUTAMATE RACEMASE"/>
    <property type="match status" value="1"/>
</dbReference>
<feature type="binding site" evidence="11">
    <location>
        <position position="352"/>
    </location>
    <ligand>
        <name>Mg(2+)</name>
        <dbReference type="ChEBI" id="CHEBI:18420"/>
    </ligand>
</feature>
<evidence type="ECO:0000256" key="9">
    <source>
        <dbReference type="ARBA" id="ARBA00023316"/>
    </source>
</evidence>
<feature type="active site" description="Proton donor/acceptor" evidence="10">
    <location>
        <position position="74"/>
    </location>
</feature>
<keyword evidence="7 10" id="KW-0573">Peptidoglycan synthesis</keyword>
<feature type="active site" description="Proton acceptor" evidence="11">
    <location>
        <position position="352"/>
    </location>
</feature>
<dbReference type="HAMAP" id="MF_01405">
    <property type="entry name" value="Non_canon_purine_NTPase"/>
    <property type="match status" value="1"/>
</dbReference>
<evidence type="ECO:0000313" key="13">
    <source>
        <dbReference type="EMBL" id="WLV78749.1"/>
    </source>
</evidence>
<dbReference type="Pfam" id="PF01177">
    <property type="entry name" value="Asp_Glu_race"/>
    <property type="match status" value="1"/>
</dbReference>
<dbReference type="SUPFAM" id="SSF52972">
    <property type="entry name" value="ITPase-like"/>
    <property type="match status" value="1"/>
</dbReference>
<dbReference type="Proteomes" id="UP001233112">
    <property type="component" value="Chromosome"/>
</dbReference>
<comment type="similarity">
    <text evidence="11 12">Belongs to the HAM1 NTPase family.</text>
</comment>
<feature type="binding site" evidence="11">
    <location>
        <begin position="290"/>
        <end position="295"/>
    </location>
    <ligand>
        <name>substrate</name>
    </ligand>
</feature>
<dbReference type="EC" id="3.6.1.66" evidence="11"/>
<keyword evidence="14" id="KW-1185">Reference proteome</keyword>
<comment type="function">
    <text evidence="11">Pyrophosphatase that catalyzes the hydrolysis of nucleoside triphosphates to their monophosphate derivatives, with a high preference for the non-canonical purine nucleotides XTP (xanthosine triphosphate), dITP (deoxyinosine triphosphate) and ITP. Seems to function as a house-cleaning enzyme that removes non-canonical purine nucleotides from the nucleotide pool, thus preventing their incorporation into DNA/RNA and avoiding chromosomal lesions.</text>
</comment>
<dbReference type="Gene3D" id="3.90.950.10">
    <property type="match status" value="1"/>
</dbReference>
<comment type="pathway">
    <text evidence="10">Cell wall biogenesis; peptidoglycan biosynthesis.</text>
</comment>
<dbReference type="NCBIfam" id="TIGR00067">
    <property type="entry name" value="glut_race"/>
    <property type="match status" value="1"/>
</dbReference>
<keyword evidence="11" id="KW-0546">Nucleotide metabolism</keyword>
<feature type="binding site" evidence="11">
    <location>
        <position position="353"/>
    </location>
    <ligand>
        <name>substrate</name>
    </ligand>
</feature>
<comment type="function">
    <text evidence="10">Provides the (R)-glutamate required for cell wall biosynthesis.</text>
</comment>
<evidence type="ECO:0000256" key="5">
    <source>
        <dbReference type="ARBA" id="ARBA00022842"/>
    </source>
</evidence>